<name>A0AC35U8C0_9BILA</name>
<protein>
    <submittedName>
        <fullName evidence="2">ESF1 domain-containing protein</fullName>
    </submittedName>
</protein>
<dbReference type="Proteomes" id="UP000095286">
    <property type="component" value="Unplaced"/>
</dbReference>
<accession>A0AC35U8C0</accession>
<proteinExistence type="predicted"/>
<sequence length="102" mass="11751">MTVPRSTWVILLNCCMLLSWAGVDAQELGTKFDYILNENEIHSYLKECHLPGDQFDLFKTQDTLCVFCNQMNSAKNSFTMDKCRSNCYDNNIFKGCTTIFNV</sequence>
<dbReference type="WBParaSite" id="RSKR_0000844700.1">
    <property type="protein sequence ID" value="RSKR_0000844700.1"/>
    <property type="gene ID" value="RSKR_0000844700"/>
</dbReference>
<evidence type="ECO:0000313" key="2">
    <source>
        <dbReference type="WBParaSite" id="RSKR_0000844700.1"/>
    </source>
</evidence>
<organism evidence="1 2">
    <name type="scientific">Rhabditophanes sp. KR3021</name>
    <dbReference type="NCBI Taxonomy" id="114890"/>
    <lineage>
        <taxon>Eukaryota</taxon>
        <taxon>Metazoa</taxon>
        <taxon>Ecdysozoa</taxon>
        <taxon>Nematoda</taxon>
        <taxon>Chromadorea</taxon>
        <taxon>Rhabditida</taxon>
        <taxon>Tylenchina</taxon>
        <taxon>Panagrolaimomorpha</taxon>
        <taxon>Strongyloidoidea</taxon>
        <taxon>Alloionematidae</taxon>
        <taxon>Rhabditophanes</taxon>
    </lineage>
</organism>
<reference evidence="2" key="1">
    <citation type="submission" date="2016-11" db="UniProtKB">
        <authorList>
            <consortium name="WormBaseParasite"/>
        </authorList>
    </citation>
    <scope>IDENTIFICATION</scope>
    <source>
        <strain evidence="2">KR3021</strain>
    </source>
</reference>
<evidence type="ECO:0000313" key="1">
    <source>
        <dbReference type="Proteomes" id="UP000095286"/>
    </source>
</evidence>